<dbReference type="SMART" id="SM00382">
    <property type="entry name" value="AAA"/>
    <property type="match status" value="1"/>
</dbReference>
<dbReference type="InterPro" id="IPR003593">
    <property type="entry name" value="AAA+_ATPase"/>
</dbReference>
<gene>
    <name evidence="3" type="ORF">CAP_0578</name>
</gene>
<dbReference type="Gene3D" id="3.40.50.300">
    <property type="entry name" value="P-loop containing nucleotide triphosphate hydrolases"/>
    <property type="match status" value="1"/>
</dbReference>
<sequence>MKSLRVKKRERRSGAPDRGCTGLHLKNFRCFEDLSLDPSMTLLIGENGAGKTAVLEGLAVALGGLFLGLPGATAWNLGKDDARQVVYEHEGLLDLQPQWPVRVEAKGQLDGKPLDWSRMLQHADGRTTRVGATSIRSAGEKLARAVQRGKACELPVIAYYGAQRLWLHKKVTEAKRAVGSRYDGYIDALDPASNHRLLAEWMYQQTLVELQSRKPVAQLRAVEEAVCQCIKGTKRFFFDVRSQELMIEREDGERRPFWWLSDGYRNLVALVADMAWRAAVLNPHHGAHAAERSGGVVLIDEIDLHLHPRWQRKVLGDLRRTFPGLQFVTTTHSPQVAASAGREEIRILERGALVSEKPFVEGRDTNSLLEDVCRALARPVERGTKKGHPALAQHARRLPGRRGRRAAHEGRRGAPEDR</sequence>
<feature type="compositionally biased region" description="Basic residues" evidence="1">
    <location>
        <begin position="394"/>
        <end position="405"/>
    </location>
</feature>
<dbReference type="Proteomes" id="UP000019678">
    <property type="component" value="Unassembled WGS sequence"/>
</dbReference>
<dbReference type="STRING" id="1192034.CAP_0578"/>
<dbReference type="EMBL" id="ASRX01000011">
    <property type="protein sequence ID" value="EYF07099.1"/>
    <property type="molecule type" value="Genomic_DNA"/>
</dbReference>
<dbReference type="eggNOG" id="COG3950">
    <property type="taxonomic scope" value="Bacteria"/>
</dbReference>
<dbReference type="Pfam" id="PF13304">
    <property type="entry name" value="AAA_21"/>
    <property type="match status" value="1"/>
</dbReference>
<proteinExistence type="predicted"/>
<keyword evidence="4" id="KW-1185">Reference proteome</keyword>
<comment type="caution">
    <text evidence="3">The sequence shown here is derived from an EMBL/GenBank/DDBJ whole genome shotgun (WGS) entry which is preliminary data.</text>
</comment>
<name>A0A017TD07_9BACT</name>
<dbReference type="InterPro" id="IPR051396">
    <property type="entry name" value="Bact_Antivir_Def_Nuclease"/>
</dbReference>
<organism evidence="3 4">
    <name type="scientific">Chondromyces apiculatus DSM 436</name>
    <dbReference type="NCBI Taxonomy" id="1192034"/>
    <lineage>
        <taxon>Bacteria</taxon>
        <taxon>Pseudomonadati</taxon>
        <taxon>Myxococcota</taxon>
        <taxon>Polyangia</taxon>
        <taxon>Polyangiales</taxon>
        <taxon>Polyangiaceae</taxon>
        <taxon>Chondromyces</taxon>
    </lineage>
</organism>
<accession>A0A017TD07</accession>
<evidence type="ECO:0000259" key="2">
    <source>
        <dbReference type="SMART" id="SM00382"/>
    </source>
</evidence>
<feature type="region of interest" description="Disordered" evidence="1">
    <location>
        <begin position="380"/>
        <end position="418"/>
    </location>
</feature>
<dbReference type="GO" id="GO:0016887">
    <property type="term" value="F:ATP hydrolysis activity"/>
    <property type="evidence" value="ECO:0007669"/>
    <property type="project" value="InterPro"/>
</dbReference>
<feature type="domain" description="AAA+ ATPase" evidence="2">
    <location>
        <begin position="37"/>
        <end position="359"/>
    </location>
</feature>
<evidence type="ECO:0000256" key="1">
    <source>
        <dbReference type="SAM" id="MobiDB-lite"/>
    </source>
</evidence>
<dbReference type="InterPro" id="IPR027417">
    <property type="entry name" value="P-loop_NTPase"/>
</dbReference>
<dbReference type="RefSeq" id="WP_052374471.1">
    <property type="nucleotide sequence ID" value="NZ_ASRX01000011.1"/>
</dbReference>
<reference evidence="3 4" key="1">
    <citation type="submission" date="2013-05" db="EMBL/GenBank/DDBJ databases">
        <title>Genome assembly of Chondromyces apiculatus DSM 436.</title>
        <authorList>
            <person name="Sharma G."/>
            <person name="Khatri I."/>
            <person name="Kaur C."/>
            <person name="Mayilraj S."/>
            <person name="Subramanian S."/>
        </authorList>
    </citation>
    <scope>NUCLEOTIDE SEQUENCE [LARGE SCALE GENOMIC DNA]</scope>
    <source>
        <strain evidence="3 4">DSM 436</strain>
    </source>
</reference>
<dbReference type="PANTHER" id="PTHR43581">
    <property type="entry name" value="ATP/GTP PHOSPHATASE"/>
    <property type="match status" value="1"/>
</dbReference>
<dbReference type="GO" id="GO:0006302">
    <property type="term" value="P:double-strand break repair"/>
    <property type="evidence" value="ECO:0007669"/>
    <property type="project" value="InterPro"/>
</dbReference>
<dbReference type="GO" id="GO:0005524">
    <property type="term" value="F:ATP binding"/>
    <property type="evidence" value="ECO:0007669"/>
    <property type="project" value="InterPro"/>
</dbReference>
<dbReference type="InterPro" id="IPR003959">
    <property type="entry name" value="ATPase_AAA_core"/>
</dbReference>
<dbReference type="Pfam" id="PF13476">
    <property type="entry name" value="AAA_23"/>
    <property type="match status" value="1"/>
</dbReference>
<dbReference type="InterPro" id="IPR038729">
    <property type="entry name" value="Rad50/SbcC_AAA"/>
</dbReference>
<dbReference type="AlphaFoldDB" id="A0A017TD07"/>
<dbReference type="OrthoDB" id="9784297at2"/>
<feature type="compositionally biased region" description="Basic and acidic residues" evidence="1">
    <location>
        <begin position="406"/>
        <end position="418"/>
    </location>
</feature>
<protein>
    <recommendedName>
        <fullName evidence="2">AAA+ ATPase domain-containing protein</fullName>
    </recommendedName>
</protein>
<dbReference type="SUPFAM" id="SSF52540">
    <property type="entry name" value="P-loop containing nucleoside triphosphate hydrolases"/>
    <property type="match status" value="1"/>
</dbReference>
<evidence type="ECO:0000313" key="4">
    <source>
        <dbReference type="Proteomes" id="UP000019678"/>
    </source>
</evidence>
<dbReference type="PANTHER" id="PTHR43581:SF2">
    <property type="entry name" value="EXCINUCLEASE ATPASE SUBUNIT"/>
    <property type="match status" value="1"/>
</dbReference>
<evidence type="ECO:0000313" key="3">
    <source>
        <dbReference type="EMBL" id="EYF07099.1"/>
    </source>
</evidence>